<evidence type="ECO:0000313" key="2">
    <source>
        <dbReference type="Proteomes" id="UP001164539"/>
    </source>
</evidence>
<sequence>MGITVAILLGQYSIIFVSILACAWRILNWVWLKPRRLERLLRQQGLKGNSYKFFFGDTKESSMMIKEAKSKPISFSHDILSRVSPFLHQTVQNYGKGSFIWFGPIPRVNIMETEQIREVFSKFSDFQKPATNPLVRKLAPGLGNSEGQKWTKHRKIINPAFHLEKLKRMLPAFYQSCSEMISEWEKLVALEGSCELDVWPFLVNLTSDVISRTAFGSNYEEGRRIFELQNELASLTKQLTQSVYFPGKRFLPTKINKKIEKIDKEIEASLKIIINRREKAIKEDHGLASDDLLGILMESNFREIQENGNNKKFGMSIKDVIEECKLFYFAGKETTSTLLAWTMVLLSKHMDWQIRAREEVLQLFGNNKPDFDGLNHLKMANMILYEVLRLYPPGDTLLRTVTKEMKLGNLTLPAGVQLSLPMIFMHHDPQLWGEDVTEFKPERFSEGVSKATKNKLSFFPFGWGPRICIGQNFALLEAKMALALVLQNFWFELSSTYAHAPFPVTTIQPQYGAHLILHKL</sequence>
<accession>A0ACC1YRV6</accession>
<name>A0ACC1YRV6_MELAZ</name>
<comment type="caution">
    <text evidence="1">The sequence shown here is derived from an EMBL/GenBank/DDBJ whole genome shotgun (WGS) entry which is preliminary data.</text>
</comment>
<evidence type="ECO:0000313" key="1">
    <source>
        <dbReference type="EMBL" id="KAJ4726550.1"/>
    </source>
</evidence>
<keyword evidence="2" id="KW-1185">Reference proteome</keyword>
<dbReference type="Proteomes" id="UP001164539">
    <property type="component" value="Chromosome 2"/>
</dbReference>
<proteinExistence type="predicted"/>
<reference evidence="1 2" key="1">
    <citation type="journal article" date="2023" name="Science">
        <title>Complex scaffold remodeling in plant triterpene biosynthesis.</title>
        <authorList>
            <person name="De La Pena R."/>
            <person name="Hodgson H."/>
            <person name="Liu J.C."/>
            <person name="Stephenson M.J."/>
            <person name="Martin A.C."/>
            <person name="Owen C."/>
            <person name="Harkess A."/>
            <person name="Leebens-Mack J."/>
            <person name="Jimenez L.E."/>
            <person name="Osbourn A."/>
            <person name="Sattely E.S."/>
        </authorList>
    </citation>
    <scope>NUCLEOTIDE SEQUENCE [LARGE SCALE GENOMIC DNA]</scope>
    <source>
        <strain evidence="2">cv. JPN11</strain>
        <tissue evidence="1">Leaf</tissue>
    </source>
</reference>
<gene>
    <name evidence="1" type="ORF">OWV82_005241</name>
</gene>
<dbReference type="EMBL" id="CM051395">
    <property type="protein sequence ID" value="KAJ4726550.1"/>
    <property type="molecule type" value="Genomic_DNA"/>
</dbReference>
<protein>
    <submittedName>
        <fullName evidence="1">Cytochrome P450</fullName>
    </submittedName>
</protein>
<organism evidence="1 2">
    <name type="scientific">Melia azedarach</name>
    <name type="common">Chinaberry tree</name>
    <dbReference type="NCBI Taxonomy" id="155640"/>
    <lineage>
        <taxon>Eukaryota</taxon>
        <taxon>Viridiplantae</taxon>
        <taxon>Streptophyta</taxon>
        <taxon>Embryophyta</taxon>
        <taxon>Tracheophyta</taxon>
        <taxon>Spermatophyta</taxon>
        <taxon>Magnoliopsida</taxon>
        <taxon>eudicotyledons</taxon>
        <taxon>Gunneridae</taxon>
        <taxon>Pentapetalae</taxon>
        <taxon>rosids</taxon>
        <taxon>malvids</taxon>
        <taxon>Sapindales</taxon>
        <taxon>Meliaceae</taxon>
        <taxon>Melia</taxon>
    </lineage>
</organism>